<dbReference type="GO" id="GO:0000245">
    <property type="term" value="P:spliceosomal complex assembly"/>
    <property type="evidence" value="ECO:0007669"/>
    <property type="project" value="TreeGrafter"/>
</dbReference>
<evidence type="ECO:0000256" key="3">
    <source>
        <dbReference type="ARBA" id="ARBA00022679"/>
    </source>
</evidence>
<sequence length="580" mass="64878">MVTADNPTSIADPNQWQPPDPPDPRIPSDFPPWQTWPSLYPDAYPEAGRAIPHEPLTGYLQGGYHPVSIGDLLRNRRYLIRFKLGYGVHSTVWLAQDLEHRRDEGKEQESEEPQPARATAREILHRRRISVSCERKGCDYQGCEATKWVVLKIKTAESSPTNAEEDAEVRTLKLLETRWQGKIGMEGASEPYYSALIDHFCLEGPNGRHLCLVLEFLGPCVWNVVDACAMYGDSVRPDTILRSTVQLLKAVDKAHEAGVAHGDISLGNVLFTCHAFLDDFHYSSSSGSCTSSECGDLQSDLTDATIPQPPQPTHAKEQTGPATALPESTFETLGGGPQIAPYASISHPRPPFLPPQLVKTATWVKWKDSSAEDIRIVDWEQAFPVSAKVDRKSLAQPLDLRSPETFFEGQIGPKGDLWRIYILFYQQLPFPFASGPDTSFIQRIIEKLGPLPPAYQNKYDALIERETQAQLNPASTTSFSPANANTPSPSKNKRKPADLSLDLGAPSKLLHKSFELRRNMIADGIRRSGSDEHTGYDLESLTCLLPIMQGLLRWEPQERISAKEALRVLETEWRDHRREM</sequence>
<feature type="compositionally biased region" description="Polar residues" evidence="9">
    <location>
        <begin position="471"/>
        <end position="490"/>
    </location>
</feature>
<dbReference type="PANTHER" id="PTHR47634:SF9">
    <property type="entry name" value="PROTEIN KINASE DOMAIN-CONTAINING PROTEIN-RELATED"/>
    <property type="match status" value="1"/>
</dbReference>
<reference evidence="11" key="1">
    <citation type="submission" date="2022-07" db="EMBL/GenBank/DDBJ databases">
        <title>Draft genome sequence of Zalerion maritima ATCC 34329, a (micro)plastics degrading marine fungus.</title>
        <authorList>
            <person name="Paco A."/>
            <person name="Goncalves M.F.M."/>
            <person name="Rocha-Santos T.A.P."/>
            <person name="Alves A."/>
        </authorList>
    </citation>
    <scope>NUCLEOTIDE SEQUENCE</scope>
    <source>
        <strain evidence="11">ATCC 34329</strain>
    </source>
</reference>
<dbReference type="Gene3D" id="3.30.200.20">
    <property type="entry name" value="Phosphorylase Kinase, domain 1"/>
    <property type="match status" value="1"/>
</dbReference>
<dbReference type="GO" id="GO:0005524">
    <property type="term" value="F:ATP binding"/>
    <property type="evidence" value="ECO:0007669"/>
    <property type="project" value="UniProtKB-KW"/>
</dbReference>
<dbReference type="EMBL" id="JAKWBI020000294">
    <property type="protein sequence ID" value="KAJ2897115.1"/>
    <property type="molecule type" value="Genomic_DNA"/>
</dbReference>
<feature type="region of interest" description="Disordered" evidence="9">
    <location>
        <begin position="300"/>
        <end position="330"/>
    </location>
</feature>
<dbReference type="GO" id="GO:0004674">
    <property type="term" value="F:protein serine/threonine kinase activity"/>
    <property type="evidence" value="ECO:0007669"/>
    <property type="project" value="UniProtKB-KW"/>
</dbReference>
<comment type="caution">
    <text evidence="11">The sequence shown here is derived from an EMBL/GenBank/DDBJ whole genome shotgun (WGS) entry which is preliminary data.</text>
</comment>
<feature type="domain" description="Protein kinase" evidence="10">
    <location>
        <begin position="78"/>
        <end position="574"/>
    </location>
</feature>
<evidence type="ECO:0000256" key="1">
    <source>
        <dbReference type="ARBA" id="ARBA00012513"/>
    </source>
</evidence>
<dbReference type="InterPro" id="IPR011009">
    <property type="entry name" value="Kinase-like_dom_sf"/>
</dbReference>
<dbReference type="Gene3D" id="1.10.510.10">
    <property type="entry name" value="Transferase(Phosphotransferase) domain 1"/>
    <property type="match status" value="1"/>
</dbReference>
<keyword evidence="5" id="KW-0418">Kinase</keyword>
<evidence type="ECO:0000256" key="5">
    <source>
        <dbReference type="ARBA" id="ARBA00022777"/>
    </source>
</evidence>
<evidence type="ECO:0000256" key="6">
    <source>
        <dbReference type="ARBA" id="ARBA00022840"/>
    </source>
</evidence>
<accession>A0AAD5RKV3</accession>
<comment type="catalytic activity">
    <reaction evidence="7">
        <text>L-threonyl-[protein] + ATP = O-phospho-L-threonyl-[protein] + ADP + H(+)</text>
        <dbReference type="Rhea" id="RHEA:46608"/>
        <dbReference type="Rhea" id="RHEA-COMP:11060"/>
        <dbReference type="Rhea" id="RHEA-COMP:11605"/>
        <dbReference type="ChEBI" id="CHEBI:15378"/>
        <dbReference type="ChEBI" id="CHEBI:30013"/>
        <dbReference type="ChEBI" id="CHEBI:30616"/>
        <dbReference type="ChEBI" id="CHEBI:61977"/>
        <dbReference type="ChEBI" id="CHEBI:456216"/>
        <dbReference type="EC" id="2.7.11.1"/>
    </reaction>
</comment>
<keyword evidence="12" id="KW-1185">Reference proteome</keyword>
<dbReference type="SUPFAM" id="SSF56112">
    <property type="entry name" value="Protein kinase-like (PK-like)"/>
    <property type="match status" value="1"/>
</dbReference>
<dbReference type="PANTHER" id="PTHR47634">
    <property type="entry name" value="PROTEIN KINASE DOMAIN-CONTAINING PROTEIN-RELATED"/>
    <property type="match status" value="1"/>
</dbReference>
<dbReference type="InterPro" id="IPR051334">
    <property type="entry name" value="SRPK"/>
</dbReference>
<comment type="catalytic activity">
    <reaction evidence="8">
        <text>L-seryl-[protein] + ATP = O-phospho-L-seryl-[protein] + ADP + H(+)</text>
        <dbReference type="Rhea" id="RHEA:17989"/>
        <dbReference type="Rhea" id="RHEA-COMP:9863"/>
        <dbReference type="Rhea" id="RHEA-COMP:11604"/>
        <dbReference type="ChEBI" id="CHEBI:15378"/>
        <dbReference type="ChEBI" id="CHEBI:29999"/>
        <dbReference type="ChEBI" id="CHEBI:30616"/>
        <dbReference type="ChEBI" id="CHEBI:83421"/>
        <dbReference type="ChEBI" id="CHEBI:456216"/>
        <dbReference type="EC" id="2.7.11.1"/>
    </reaction>
</comment>
<evidence type="ECO:0000256" key="7">
    <source>
        <dbReference type="ARBA" id="ARBA00047899"/>
    </source>
</evidence>
<dbReference type="GO" id="GO:0050684">
    <property type="term" value="P:regulation of mRNA processing"/>
    <property type="evidence" value="ECO:0007669"/>
    <property type="project" value="TreeGrafter"/>
</dbReference>
<evidence type="ECO:0000256" key="8">
    <source>
        <dbReference type="ARBA" id="ARBA00048679"/>
    </source>
</evidence>
<evidence type="ECO:0000256" key="2">
    <source>
        <dbReference type="ARBA" id="ARBA00022527"/>
    </source>
</evidence>
<dbReference type="Proteomes" id="UP001201980">
    <property type="component" value="Unassembled WGS sequence"/>
</dbReference>
<dbReference type="SMART" id="SM00220">
    <property type="entry name" value="S_TKc"/>
    <property type="match status" value="1"/>
</dbReference>
<proteinExistence type="predicted"/>
<feature type="region of interest" description="Disordered" evidence="9">
    <location>
        <begin position="1"/>
        <end position="32"/>
    </location>
</feature>
<evidence type="ECO:0000313" key="11">
    <source>
        <dbReference type="EMBL" id="KAJ2897115.1"/>
    </source>
</evidence>
<keyword evidence="4" id="KW-0547">Nucleotide-binding</keyword>
<organism evidence="11 12">
    <name type="scientific">Zalerion maritima</name>
    <dbReference type="NCBI Taxonomy" id="339359"/>
    <lineage>
        <taxon>Eukaryota</taxon>
        <taxon>Fungi</taxon>
        <taxon>Dikarya</taxon>
        <taxon>Ascomycota</taxon>
        <taxon>Pezizomycotina</taxon>
        <taxon>Sordariomycetes</taxon>
        <taxon>Lulworthiomycetidae</taxon>
        <taxon>Lulworthiales</taxon>
        <taxon>Lulworthiaceae</taxon>
        <taxon>Zalerion</taxon>
    </lineage>
</organism>
<evidence type="ECO:0000259" key="10">
    <source>
        <dbReference type="PROSITE" id="PS50011"/>
    </source>
</evidence>
<keyword evidence="3" id="KW-0808">Transferase</keyword>
<feature type="region of interest" description="Disordered" evidence="9">
    <location>
        <begin position="471"/>
        <end position="499"/>
    </location>
</feature>
<evidence type="ECO:0000256" key="4">
    <source>
        <dbReference type="ARBA" id="ARBA00022741"/>
    </source>
</evidence>
<name>A0AAD5RKV3_9PEZI</name>
<dbReference type="AlphaFoldDB" id="A0AAD5RKV3"/>
<protein>
    <recommendedName>
        <fullName evidence="1">non-specific serine/threonine protein kinase</fullName>
        <ecNumber evidence="1">2.7.11.1</ecNumber>
    </recommendedName>
</protein>
<gene>
    <name evidence="11" type="ORF">MKZ38_004970</name>
</gene>
<evidence type="ECO:0000256" key="9">
    <source>
        <dbReference type="SAM" id="MobiDB-lite"/>
    </source>
</evidence>
<feature type="compositionally biased region" description="Polar residues" evidence="9">
    <location>
        <begin position="1"/>
        <end position="11"/>
    </location>
</feature>
<keyword evidence="2" id="KW-0723">Serine/threonine-protein kinase</keyword>
<dbReference type="EC" id="2.7.11.1" evidence="1"/>
<feature type="compositionally biased region" description="Pro residues" evidence="9">
    <location>
        <begin position="16"/>
        <end position="25"/>
    </location>
</feature>
<dbReference type="InterPro" id="IPR000719">
    <property type="entry name" value="Prot_kinase_dom"/>
</dbReference>
<keyword evidence="6" id="KW-0067">ATP-binding</keyword>
<dbReference type="PROSITE" id="PS50011">
    <property type="entry name" value="PROTEIN_KINASE_DOM"/>
    <property type="match status" value="1"/>
</dbReference>
<evidence type="ECO:0000313" key="12">
    <source>
        <dbReference type="Proteomes" id="UP001201980"/>
    </source>
</evidence>